<dbReference type="EMBL" id="JAMXIB010000004">
    <property type="protein sequence ID" value="MCO5724616.1"/>
    <property type="molecule type" value="Genomic_DNA"/>
</dbReference>
<feature type="binding site" evidence="7">
    <location>
        <position position="12"/>
    </location>
    <ligand>
        <name>ATP</name>
        <dbReference type="ChEBI" id="CHEBI:30616"/>
    </ligand>
</feature>
<keyword evidence="5 7" id="KW-0319">Glycerol metabolism</keyword>
<dbReference type="RefSeq" id="WP_252740990.1">
    <property type="nucleotide sequence ID" value="NZ_JAMXIB010000004.1"/>
</dbReference>
<evidence type="ECO:0000256" key="6">
    <source>
        <dbReference type="ARBA" id="ARBA00022840"/>
    </source>
</evidence>
<feature type="binding site" evidence="7">
    <location>
        <position position="308"/>
    </location>
    <ligand>
        <name>ATP</name>
        <dbReference type="ChEBI" id="CHEBI:30616"/>
    </ligand>
</feature>
<feature type="domain" description="Carbohydrate kinase FGGY N-terminal" evidence="9">
    <location>
        <begin position="5"/>
        <end position="250"/>
    </location>
</feature>
<keyword evidence="2 7" id="KW-0808">Transferase</keyword>
<feature type="binding site" evidence="7">
    <location>
        <position position="413"/>
    </location>
    <ligand>
        <name>ADP</name>
        <dbReference type="ChEBI" id="CHEBI:456216"/>
    </ligand>
</feature>
<evidence type="ECO:0000256" key="5">
    <source>
        <dbReference type="ARBA" id="ARBA00022798"/>
    </source>
</evidence>
<dbReference type="InterPro" id="IPR000577">
    <property type="entry name" value="Carb_kinase_FGGY"/>
</dbReference>
<name>A0ABT1AXI6_9FLAO</name>
<comment type="activity regulation">
    <text evidence="7">Inhibited by fructose 1,6-bisphosphate (FBP).</text>
</comment>
<dbReference type="InterPro" id="IPR043129">
    <property type="entry name" value="ATPase_NBD"/>
</dbReference>
<evidence type="ECO:0000313" key="11">
    <source>
        <dbReference type="EMBL" id="MCO5724616.1"/>
    </source>
</evidence>
<comment type="catalytic activity">
    <reaction evidence="7">
        <text>glycerol + ATP = sn-glycerol 3-phosphate + ADP + H(+)</text>
        <dbReference type="Rhea" id="RHEA:21644"/>
        <dbReference type="ChEBI" id="CHEBI:15378"/>
        <dbReference type="ChEBI" id="CHEBI:17754"/>
        <dbReference type="ChEBI" id="CHEBI:30616"/>
        <dbReference type="ChEBI" id="CHEBI:57597"/>
        <dbReference type="ChEBI" id="CHEBI:456216"/>
        <dbReference type="EC" id="2.7.1.30"/>
    </reaction>
</comment>
<sequence>MEGFILALDQGTTSCRALVFNRKGEIVSSAQKEFTQYFPQSGWVEHDAEEIWAVQSGMASEALARAGIRPHEIKAIGITNQRETVVVWDKNTGKPVSRAIVWQDKRTADFCTRLKKAGHQEWVREKTGLVLDAYFSGTKVNWILDKVPGARQKAEAGDLLLGTIDSWLIWKMTGGGLHITDTTNACRTLLFNIHTLDWDPELLELFAVPASMLPRVRGSSEVYGHTDSGFLKEGIPISGIAGDQQAALFGQMCTQRGMVKNTYGTGCFMLMNIGDSPIVSKNNLLTSVGWTLGQQTTYVLEGSIFIAGAVVQWLRDSLKIIDGSAEVEALASTVTDTDGVYFVPAFAGLGAPHWNQEARGSIFGLTRGSTDAHIARAALESIAYQTMDVLKAMTADSGIPISELRVDGGATVNDLLMQFQSDVLDTTTVRPKIVETTVMGAAFLAGLAVGYWDGLEEIEKLWQVDRRFTPTKKRAKIAEGIRGWYRAIGALEHWAKDTD</sequence>
<feature type="binding site" evidence="7">
    <location>
        <position position="409"/>
    </location>
    <ligand>
        <name>ATP</name>
        <dbReference type="ChEBI" id="CHEBI:30616"/>
    </ligand>
</feature>
<feature type="binding site" evidence="7">
    <location>
        <position position="243"/>
    </location>
    <ligand>
        <name>sn-glycerol 3-phosphate</name>
        <dbReference type="ChEBI" id="CHEBI:57597"/>
    </ligand>
</feature>
<accession>A0ABT1AXI6</accession>
<dbReference type="PROSITE" id="PS00445">
    <property type="entry name" value="FGGY_KINASES_2"/>
    <property type="match status" value="1"/>
</dbReference>
<feature type="binding site" evidence="7">
    <location>
        <position position="308"/>
    </location>
    <ligand>
        <name>ADP</name>
        <dbReference type="ChEBI" id="CHEBI:456216"/>
    </ligand>
</feature>
<evidence type="ECO:0000259" key="10">
    <source>
        <dbReference type="Pfam" id="PF02782"/>
    </source>
</evidence>
<feature type="binding site" evidence="7">
    <location>
        <position position="134"/>
    </location>
    <ligand>
        <name>glycerol</name>
        <dbReference type="ChEBI" id="CHEBI:17754"/>
    </ligand>
</feature>
<keyword evidence="12" id="KW-1185">Reference proteome</keyword>
<dbReference type="Pfam" id="PF02782">
    <property type="entry name" value="FGGY_C"/>
    <property type="match status" value="1"/>
</dbReference>
<feature type="binding site" evidence="7">
    <location>
        <position position="243"/>
    </location>
    <ligand>
        <name>glycerol</name>
        <dbReference type="ChEBI" id="CHEBI:17754"/>
    </ligand>
</feature>
<feature type="binding site" evidence="7">
    <location>
        <position position="13"/>
    </location>
    <ligand>
        <name>ATP</name>
        <dbReference type="ChEBI" id="CHEBI:30616"/>
    </ligand>
</feature>
<dbReference type="InterPro" id="IPR018483">
    <property type="entry name" value="Carb_kinase_FGGY_CS"/>
</dbReference>
<feature type="binding site" evidence="7">
    <location>
        <position position="82"/>
    </location>
    <ligand>
        <name>glycerol</name>
        <dbReference type="ChEBI" id="CHEBI:17754"/>
    </ligand>
</feature>
<feature type="binding site" evidence="7">
    <location>
        <position position="83"/>
    </location>
    <ligand>
        <name>sn-glycerol 3-phosphate</name>
        <dbReference type="ChEBI" id="CHEBI:57597"/>
    </ligand>
</feature>
<keyword evidence="6 7" id="KW-0067">ATP-binding</keyword>
<dbReference type="NCBIfam" id="NF000756">
    <property type="entry name" value="PRK00047.1"/>
    <property type="match status" value="1"/>
</dbReference>
<dbReference type="PANTHER" id="PTHR10196">
    <property type="entry name" value="SUGAR KINASE"/>
    <property type="match status" value="1"/>
</dbReference>
<keyword evidence="3 7" id="KW-0547">Nucleotide-binding</keyword>
<dbReference type="InterPro" id="IPR005999">
    <property type="entry name" value="Glycerol_kin"/>
</dbReference>
<dbReference type="InterPro" id="IPR018485">
    <property type="entry name" value="FGGY_C"/>
</dbReference>
<evidence type="ECO:0000256" key="8">
    <source>
        <dbReference type="RuleBase" id="RU003733"/>
    </source>
</evidence>
<evidence type="ECO:0000313" key="12">
    <source>
        <dbReference type="Proteomes" id="UP001206312"/>
    </source>
</evidence>
<dbReference type="Proteomes" id="UP001206312">
    <property type="component" value="Unassembled WGS sequence"/>
</dbReference>
<feature type="binding site" evidence="7">
    <location>
        <position position="409"/>
    </location>
    <ligand>
        <name>ADP</name>
        <dbReference type="ChEBI" id="CHEBI:456216"/>
    </ligand>
</feature>
<evidence type="ECO:0000259" key="9">
    <source>
        <dbReference type="Pfam" id="PF00370"/>
    </source>
</evidence>
<evidence type="ECO:0000256" key="2">
    <source>
        <dbReference type="ARBA" id="ARBA00022679"/>
    </source>
</evidence>
<comment type="function">
    <text evidence="7">Key enzyme in the regulation of glycerol uptake and metabolism. Catalyzes the phosphorylation of glycerol to yield sn-glycerol 3-phosphate.</text>
</comment>
<feature type="binding site" evidence="7">
    <location>
        <position position="83"/>
    </location>
    <ligand>
        <name>glycerol</name>
        <dbReference type="ChEBI" id="CHEBI:17754"/>
    </ligand>
</feature>
<dbReference type="InterPro" id="IPR018484">
    <property type="entry name" value="FGGY_N"/>
</dbReference>
<keyword evidence="4 7" id="KW-0418">Kinase</keyword>
<feature type="binding site" evidence="7">
    <location>
        <position position="134"/>
    </location>
    <ligand>
        <name>sn-glycerol 3-phosphate</name>
        <dbReference type="ChEBI" id="CHEBI:57597"/>
    </ligand>
</feature>
<feature type="binding site" evidence="7">
    <location>
        <position position="312"/>
    </location>
    <ligand>
        <name>ATP</name>
        <dbReference type="ChEBI" id="CHEBI:30616"/>
    </ligand>
</feature>
<dbReference type="SUPFAM" id="SSF53067">
    <property type="entry name" value="Actin-like ATPase domain"/>
    <property type="match status" value="2"/>
</dbReference>
<dbReference type="PIRSF" id="PIRSF000538">
    <property type="entry name" value="GlpK"/>
    <property type="match status" value="1"/>
</dbReference>
<dbReference type="Gene3D" id="3.30.420.40">
    <property type="match status" value="2"/>
</dbReference>
<feature type="binding site" evidence="7">
    <location>
        <position position="265"/>
    </location>
    <ligand>
        <name>ADP</name>
        <dbReference type="ChEBI" id="CHEBI:456216"/>
    </ligand>
</feature>
<feature type="binding site" evidence="7">
    <location>
        <position position="14"/>
    </location>
    <ligand>
        <name>ATP</name>
        <dbReference type="ChEBI" id="CHEBI:30616"/>
    </ligand>
</feature>
<dbReference type="PANTHER" id="PTHR10196:SF69">
    <property type="entry name" value="GLYCEROL KINASE"/>
    <property type="match status" value="1"/>
</dbReference>
<proteinExistence type="inferred from homology"/>
<evidence type="ECO:0000256" key="4">
    <source>
        <dbReference type="ARBA" id="ARBA00022777"/>
    </source>
</evidence>
<comment type="pathway">
    <text evidence="7">Polyol metabolism; glycerol degradation via glycerol kinase pathway; sn-glycerol 3-phosphate from glycerol: step 1/1.</text>
</comment>
<evidence type="ECO:0000256" key="1">
    <source>
        <dbReference type="ARBA" id="ARBA00009156"/>
    </source>
</evidence>
<organism evidence="11 12">
    <name type="scientific">Robiginitalea marina</name>
    <dbReference type="NCBI Taxonomy" id="2954105"/>
    <lineage>
        <taxon>Bacteria</taxon>
        <taxon>Pseudomonadati</taxon>
        <taxon>Bacteroidota</taxon>
        <taxon>Flavobacteriia</taxon>
        <taxon>Flavobacteriales</taxon>
        <taxon>Flavobacteriaceae</taxon>
        <taxon>Robiginitalea</taxon>
    </lineage>
</organism>
<reference evidence="11 12" key="1">
    <citation type="submission" date="2022-06" db="EMBL/GenBank/DDBJ databases">
        <authorList>
            <person name="Xuan X."/>
        </authorList>
    </citation>
    <scope>NUCLEOTIDE SEQUENCE [LARGE SCALE GENOMIC DNA]</scope>
    <source>
        <strain evidence="11 12">2V75</strain>
    </source>
</reference>
<dbReference type="GO" id="GO:0004370">
    <property type="term" value="F:glycerol kinase activity"/>
    <property type="evidence" value="ECO:0007669"/>
    <property type="project" value="UniProtKB-EC"/>
</dbReference>
<dbReference type="Pfam" id="PF00370">
    <property type="entry name" value="FGGY_N"/>
    <property type="match status" value="1"/>
</dbReference>
<feature type="binding site" evidence="7">
    <location>
        <position position="265"/>
    </location>
    <ligand>
        <name>ATP</name>
        <dbReference type="ChEBI" id="CHEBI:30616"/>
    </ligand>
</feature>
<protein>
    <recommendedName>
        <fullName evidence="7">Glycerol kinase</fullName>
        <ecNumber evidence="7">2.7.1.30</ecNumber>
    </recommendedName>
    <alternativeName>
        <fullName evidence="7">ATP:glycerol 3-phosphotransferase</fullName>
    </alternativeName>
    <alternativeName>
        <fullName evidence="7">Glycerokinase</fullName>
        <shortName evidence="7">GK</shortName>
    </alternativeName>
</protein>
<evidence type="ECO:0000256" key="3">
    <source>
        <dbReference type="ARBA" id="ARBA00022741"/>
    </source>
</evidence>
<gene>
    <name evidence="7 11" type="primary">glpK</name>
    <name evidence="11" type="ORF">NG653_07090</name>
</gene>
<feature type="binding site" evidence="7">
    <location>
        <position position="16"/>
    </location>
    <ligand>
        <name>ADP</name>
        <dbReference type="ChEBI" id="CHEBI:456216"/>
    </ligand>
</feature>
<feature type="binding site" evidence="7">
    <location>
        <position position="244"/>
    </location>
    <ligand>
        <name>glycerol</name>
        <dbReference type="ChEBI" id="CHEBI:17754"/>
    </ligand>
</feature>
<feature type="binding site" evidence="7">
    <location>
        <position position="82"/>
    </location>
    <ligand>
        <name>sn-glycerol 3-phosphate</name>
        <dbReference type="ChEBI" id="CHEBI:57597"/>
    </ligand>
</feature>
<dbReference type="NCBIfam" id="TIGR01311">
    <property type="entry name" value="glycerol_kin"/>
    <property type="match status" value="1"/>
</dbReference>
<dbReference type="EC" id="2.7.1.30" evidence="7"/>
<feature type="binding site" evidence="7">
    <location>
        <position position="12"/>
    </location>
    <ligand>
        <name>ADP</name>
        <dbReference type="ChEBI" id="CHEBI:456216"/>
    </ligand>
</feature>
<evidence type="ECO:0000256" key="7">
    <source>
        <dbReference type="HAMAP-Rule" id="MF_00186"/>
    </source>
</evidence>
<comment type="similarity">
    <text evidence="1 7 8">Belongs to the FGGY kinase family.</text>
</comment>
<dbReference type="CDD" id="cd07786">
    <property type="entry name" value="FGGY_EcGK_like"/>
    <property type="match status" value="1"/>
</dbReference>
<comment type="caution">
    <text evidence="11">The sequence shown here is derived from an EMBL/GenBank/DDBJ whole genome shotgun (WGS) entry which is preliminary data.</text>
</comment>
<feature type="domain" description="Carbohydrate kinase FGGY C-terminal" evidence="10">
    <location>
        <begin position="260"/>
        <end position="448"/>
    </location>
</feature>
<feature type="binding site" evidence="7">
    <location>
        <position position="12"/>
    </location>
    <ligand>
        <name>sn-glycerol 3-phosphate</name>
        <dbReference type="ChEBI" id="CHEBI:57597"/>
    </ligand>
</feature>
<dbReference type="HAMAP" id="MF_00186">
    <property type="entry name" value="Glycerol_kin"/>
    <property type="match status" value="1"/>
</dbReference>